<name>A0A699QQZ5_TANCI</name>
<sequence>MMRLRGLQVRATSALKNRLQISRVGPEILLHVARVCGVARALDNQPALPADVGQCLLDFLHIKPGVVLEPHAVLVGGVYLADALAAQNAQLLVQVAAFFERVREIEINLDVLGVDVFEQSHLAGSVEGGFDTHDYAGFLGHFAHYFQALHDGGAQFGVLAQVTLGT</sequence>
<proteinExistence type="predicted"/>
<evidence type="ECO:0000313" key="1">
    <source>
        <dbReference type="EMBL" id="GFC74887.1"/>
    </source>
</evidence>
<comment type="caution">
    <text evidence="1">The sequence shown here is derived from an EMBL/GenBank/DDBJ whole genome shotgun (WGS) entry which is preliminary data.</text>
</comment>
<dbReference type="EMBL" id="BKCJ011049281">
    <property type="protein sequence ID" value="GFC74887.1"/>
    <property type="molecule type" value="Genomic_DNA"/>
</dbReference>
<gene>
    <name evidence="1" type="ORF">Tci_846857</name>
</gene>
<accession>A0A699QQZ5</accession>
<protein>
    <submittedName>
        <fullName evidence="1">Uncharacterized protein</fullName>
    </submittedName>
</protein>
<dbReference type="AlphaFoldDB" id="A0A699QQZ5"/>
<organism evidence="1">
    <name type="scientific">Tanacetum cinerariifolium</name>
    <name type="common">Dalmatian daisy</name>
    <name type="synonym">Chrysanthemum cinerariifolium</name>
    <dbReference type="NCBI Taxonomy" id="118510"/>
    <lineage>
        <taxon>Eukaryota</taxon>
        <taxon>Viridiplantae</taxon>
        <taxon>Streptophyta</taxon>
        <taxon>Embryophyta</taxon>
        <taxon>Tracheophyta</taxon>
        <taxon>Spermatophyta</taxon>
        <taxon>Magnoliopsida</taxon>
        <taxon>eudicotyledons</taxon>
        <taxon>Gunneridae</taxon>
        <taxon>Pentapetalae</taxon>
        <taxon>asterids</taxon>
        <taxon>campanulids</taxon>
        <taxon>Asterales</taxon>
        <taxon>Asteraceae</taxon>
        <taxon>Asteroideae</taxon>
        <taxon>Anthemideae</taxon>
        <taxon>Anthemidinae</taxon>
        <taxon>Tanacetum</taxon>
    </lineage>
</organism>
<reference evidence="1" key="1">
    <citation type="journal article" date="2019" name="Sci. Rep.">
        <title>Draft genome of Tanacetum cinerariifolium, the natural source of mosquito coil.</title>
        <authorList>
            <person name="Yamashiro T."/>
            <person name="Shiraishi A."/>
            <person name="Satake H."/>
            <person name="Nakayama K."/>
        </authorList>
    </citation>
    <scope>NUCLEOTIDE SEQUENCE</scope>
</reference>